<evidence type="ECO:0000313" key="2">
    <source>
        <dbReference type="Proteomes" id="UP001589795"/>
    </source>
</evidence>
<gene>
    <name evidence="1" type="ORF">ACFFIZ_08555</name>
</gene>
<dbReference type="EMBL" id="JBHLWQ010000073">
    <property type="protein sequence ID" value="MFC0200368.1"/>
    <property type="molecule type" value="Genomic_DNA"/>
</dbReference>
<dbReference type="Proteomes" id="UP001589795">
    <property type="component" value="Unassembled WGS sequence"/>
</dbReference>
<organism evidence="1 2">
    <name type="scientific">Paracoccus rhizosphaerae</name>
    <dbReference type="NCBI Taxonomy" id="1133347"/>
    <lineage>
        <taxon>Bacteria</taxon>
        <taxon>Pseudomonadati</taxon>
        <taxon>Pseudomonadota</taxon>
        <taxon>Alphaproteobacteria</taxon>
        <taxon>Rhodobacterales</taxon>
        <taxon>Paracoccaceae</taxon>
        <taxon>Paracoccus</taxon>
    </lineage>
</organism>
<sequence>MALWLDLPQERRKDVALGIPQGVGWNFVKIEMRPHHPVQQSQVAPFCRSRSSHDLDKAGINPTIGQVELEGQVSPIAGDTDAQEEALLQQAGP</sequence>
<proteinExistence type="predicted"/>
<protein>
    <submittedName>
        <fullName evidence="1">Uncharacterized protein</fullName>
    </submittedName>
</protein>
<name>A0ABV6CI09_9RHOB</name>
<evidence type="ECO:0000313" key="1">
    <source>
        <dbReference type="EMBL" id="MFC0200368.1"/>
    </source>
</evidence>
<comment type="caution">
    <text evidence="1">The sequence shown here is derived from an EMBL/GenBank/DDBJ whole genome shotgun (WGS) entry which is preliminary data.</text>
</comment>
<accession>A0ABV6CI09</accession>
<reference evidence="1 2" key="1">
    <citation type="submission" date="2024-09" db="EMBL/GenBank/DDBJ databases">
        <authorList>
            <person name="Sun Q."/>
            <person name="Mori K."/>
        </authorList>
    </citation>
    <scope>NUCLEOTIDE SEQUENCE [LARGE SCALE GENOMIC DNA]</scope>
    <source>
        <strain evidence="1 2">CCM 7904</strain>
    </source>
</reference>
<keyword evidence="2" id="KW-1185">Reference proteome</keyword>
<dbReference type="RefSeq" id="WP_265507774.1">
    <property type="nucleotide sequence ID" value="NZ_JAOTBE010000042.1"/>
</dbReference>